<dbReference type="EMBL" id="JACIDY010000002">
    <property type="protein sequence ID" value="MBB3939236.1"/>
    <property type="molecule type" value="Genomic_DNA"/>
</dbReference>
<proteinExistence type="predicted"/>
<evidence type="ECO:0000313" key="1">
    <source>
        <dbReference type="EMBL" id="MBB3939236.1"/>
    </source>
</evidence>
<dbReference type="AlphaFoldDB" id="A0A7W6C4B4"/>
<evidence type="ECO:0000313" key="2">
    <source>
        <dbReference type="Proteomes" id="UP000561459"/>
    </source>
</evidence>
<dbReference type="RefSeq" id="WP_058735251.1">
    <property type="nucleotide sequence ID" value="NZ_JACIDY010000002.1"/>
</dbReference>
<gene>
    <name evidence="1" type="ORF">GGR39_000876</name>
</gene>
<reference evidence="1 2" key="1">
    <citation type="submission" date="2020-08" db="EMBL/GenBank/DDBJ databases">
        <title>Genomic Encyclopedia of Type Strains, Phase IV (KMG-IV): sequencing the most valuable type-strain genomes for metagenomic binning, comparative biology and taxonomic classification.</title>
        <authorList>
            <person name="Goeker M."/>
        </authorList>
    </citation>
    <scope>NUCLEOTIDE SEQUENCE [LARGE SCALE GENOMIC DNA]</scope>
    <source>
        <strain evidence="1 2">DSM 27568</strain>
    </source>
</reference>
<protein>
    <submittedName>
        <fullName evidence="1">Uncharacterized protein</fullName>
    </submittedName>
</protein>
<organism evidence="1 2">
    <name type="scientific">Novosphingobium fluoreni</name>
    <dbReference type="NCBI Taxonomy" id="1391222"/>
    <lineage>
        <taxon>Bacteria</taxon>
        <taxon>Pseudomonadati</taxon>
        <taxon>Pseudomonadota</taxon>
        <taxon>Alphaproteobacteria</taxon>
        <taxon>Sphingomonadales</taxon>
        <taxon>Sphingomonadaceae</taxon>
        <taxon>Novosphingobium</taxon>
    </lineage>
</organism>
<sequence>MDLNQLLFQHQVAVMRTPDRAPFGASMFDLVGHYERRIARLRRSMGVAQYPMWATGQGD</sequence>
<keyword evidence="2" id="KW-1185">Reference proteome</keyword>
<accession>A0A7W6C4B4</accession>
<dbReference type="Proteomes" id="UP000561459">
    <property type="component" value="Unassembled WGS sequence"/>
</dbReference>
<name>A0A7W6C4B4_9SPHN</name>
<comment type="caution">
    <text evidence="1">The sequence shown here is derived from an EMBL/GenBank/DDBJ whole genome shotgun (WGS) entry which is preliminary data.</text>
</comment>